<dbReference type="PANTHER" id="PTHR11138:SF5">
    <property type="entry name" value="METHIONYL-TRNA FORMYLTRANSFERASE, MITOCHONDRIAL"/>
    <property type="match status" value="1"/>
</dbReference>
<dbReference type="InterPro" id="IPR044135">
    <property type="entry name" value="Met-tRNA-FMT_C"/>
</dbReference>
<accession>A0A6U0EG63</accession>
<dbReference type="GO" id="GO:0005739">
    <property type="term" value="C:mitochondrion"/>
    <property type="evidence" value="ECO:0007669"/>
    <property type="project" value="TreeGrafter"/>
</dbReference>
<dbReference type="PANTHER" id="PTHR11138">
    <property type="entry name" value="METHIONYL-TRNA FORMYLTRANSFERASE"/>
    <property type="match status" value="1"/>
</dbReference>
<evidence type="ECO:0000256" key="2">
    <source>
        <dbReference type="ARBA" id="ARBA00012261"/>
    </source>
</evidence>
<proteinExistence type="inferred from homology"/>
<dbReference type="EC" id="2.1.2.9" evidence="2"/>
<keyword evidence="5" id="KW-0648">Protein biosynthesis</keyword>
<evidence type="ECO:0000256" key="5">
    <source>
        <dbReference type="ARBA" id="ARBA00022917"/>
    </source>
</evidence>
<dbReference type="Gene3D" id="3.40.50.12230">
    <property type="match status" value="1"/>
</dbReference>
<dbReference type="InterPro" id="IPR002376">
    <property type="entry name" value="Formyl_transf_N"/>
</dbReference>
<comment type="similarity">
    <text evidence="1">Belongs to the Fmt family.</text>
</comment>
<reference evidence="9" key="1">
    <citation type="submission" date="2021-01" db="EMBL/GenBank/DDBJ databases">
        <authorList>
            <person name="Corre E."/>
            <person name="Pelletier E."/>
            <person name="Niang G."/>
            <person name="Scheremetjew M."/>
            <person name="Finn R."/>
            <person name="Kale V."/>
            <person name="Holt S."/>
            <person name="Cochrane G."/>
            <person name="Meng A."/>
            <person name="Brown T."/>
            <person name="Cohen L."/>
        </authorList>
    </citation>
    <scope>NUCLEOTIDE SEQUENCE</scope>
    <source>
        <strain evidence="9">CCMP826</strain>
    </source>
</reference>
<dbReference type="InterPro" id="IPR011034">
    <property type="entry name" value="Formyl_transferase-like_C_sf"/>
</dbReference>
<evidence type="ECO:0000259" key="7">
    <source>
        <dbReference type="Pfam" id="PF02911"/>
    </source>
</evidence>
<name>A0A6U0EG63_9STRA</name>
<dbReference type="Pfam" id="PF02911">
    <property type="entry name" value="Formyl_trans_C"/>
    <property type="match status" value="1"/>
</dbReference>
<dbReference type="Pfam" id="PF00551">
    <property type="entry name" value="Formyl_trans_N"/>
    <property type="match status" value="1"/>
</dbReference>
<organism evidence="9">
    <name type="scientific">Helicotheca tamesis</name>
    <dbReference type="NCBI Taxonomy" id="374047"/>
    <lineage>
        <taxon>Eukaryota</taxon>
        <taxon>Sar</taxon>
        <taxon>Stramenopiles</taxon>
        <taxon>Ochrophyta</taxon>
        <taxon>Bacillariophyta</taxon>
        <taxon>Mediophyceae</taxon>
        <taxon>Lithodesmiophycidae</taxon>
        <taxon>Lithodesmiales</taxon>
        <taxon>Lithodesmiaceae</taxon>
        <taxon>Helicotheca</taxon>
    </lineage>
</organism>
<evidence type="ECO:0000259" key="6">
    <source>
        <dbReference type="Pfam" id="PF00551"/>
    </source>
</evidence>
<dbReference type="HAMAP" id="MF_00182">
    <property type="entry name" value="Formyl_trans"/>
    <property type="match status" value="1"/>
</dbReference>
<sequence>MEIGMNRQFKLVFLTMLAFAACALLPSRRMIGVAAFQFHSVTRNPHVVRQSRFRNVVLFSAEGDASGKARVVFLGTPDVAAESLKAIVGDSKKEESSYEVVGVITQPPKRRKRGKVTPSPVGLVAEELDLPVLCPEKAKDPNFLDELENTLRPDLCITAAYGQYLPKRFLAMPKYGTLNIHPSLLPRWRGASPVQRSLEAGDDPLGVSVLFTVSKMDAGPIVSQDESKVDHNEQATVVLPHLFNIGTDLLLKALPKVINGEITMETATIQNEEQVTLAKMIDSSEGELKVWKDSATTCHNKVRAFSDWPGTYMFFRYGDDDTVDPVKVKIIKTQVLDETAEQTSTIQLGPKKGDGLRIVCADGAVLECLLVQPATRKVMDAKSLVNGLQGKAIKWVQTPDEEEQVDE</sequence>
<gene>
    <name evidence="8" type="ORF">HTAM1171_LOCUS1129</name>
    <name evidence="9" type="ORF">HTAM1171_LOCUS1130</name>
</gene>
<feature type="domain" description="Formyl transferase C-terminal" evidence="7">
    <location>
        <begin position="291"/>
        <end position="388"/>
    </location>
</feature>
<dbReference type="CDD" id="cd08704">
    <property type="entry name" value="Met_tRNA_FMT_C"/>
    <property type="match status" value="1"/>
</dbReference>
<feature type="domain" description="Formyl transferase N-terminal" evidence="6">
    <location>
        <begin position="70"/>
        <end position="238"/>
    </location>
</feature>
<protein>
    <recommendedName>
        <fullName evidence="3">Methionyl-tRNA formyltransferase, mitochondrial</fullName>
        <ecNumber evidence="2">2.1.2.9</ecNumber>
    </recommendedName>
</protein>
<dbReference type="CDD" id="cd08646">
    <property type="entry name" value="FMT_core_Met-tRNA-FMT_N"/>
    <property type="match status" value="1"/>
</dbReference>
<dbReference type="EMBL" id="HBGV01001808">
    <property type="protein sequence ID" value="CAD9470176.1"/>
    <property type="molecule type" value="Transcribed_RNA"/>
</dbReference>
<keyword evidence="4" id="KW-0808">Transferase</keyword>
<dbReference type="PROSITE" id="PS51257">
    <property type="entry name" value="PROKAR_LIPOPROTEIN"/>
    <property type="match status" value="1"/>
</dbReference>
<dbReference type="InterPro" id="IPR005794">
    <property type="entry name" value="Fmt"/>
</dbReference>
<dbReference type="AlphaFoldDB" id="A0A6U0EG63"/>
<dbReference type="SUPFAM" id="SSF53328">
    <property type="entry name" value="Formyltransferase"/>
    <property type="match status" value="1"/>
</dbReference>
<dbReference type="InterPro" id="IPR041711">
    <property type="entry name" value="Met-tRNA-FMT_N"/>
</dbReference>
<evidence type="ECO:0000256" key="1">
    <source>
        <dbReference type="ARBA" id="ARBA00010699"/>
    </source>
</evidence>
<dbReference type="InterPro" id="IPR036477">
    <property type="entry name" value="Formyl_transf_N_sf"/>
</dbReference>
<evidence type="ECO:0000256" key="3">
    <source>
        <dbReference type="ARBA" id="ARBA00014185"/>
    </source>
</evidence>
<evidence type="ECO:0000256" key="4">
    <source>
        <dbReference type="ARBA" id="ARBA00022679"/>
    </source>
</evidence>
<evidence type="ECO:0000313" key="9">
    <source>
        <dbReference type="EMBL" id="CAD9470180.1"/>
    </source>
</evidence>
<dbReference type="NCBIfam" id="TIGR00460">
    <property type="entry name" value="fmt"/>
    <property type="match status" value="1"/>
</dbReference>
<dbReference type="SUPFAM" id="SSF50486">
    <property type="entry name" value="FMT C-terminal domain-like"/>
    <property type="match status" value="1"/>
</dbReference>
<dbReference type="GO" id="GO:0004479">
    <property type="term" value="F:methionyl-tRNA formyltransferase activity"/>
    <property type="evidence" value="ECO:0007669"/>
    <property type="project" value="UniProtKB-EC"/>
</dbReference>
<dbReference type="InterPro" id="IPR005793">
    <property type="entry name" value="Formyl_trans_C"/>
</dbReference>
<dbReference type="EMBL" id="HBGV01001809">
    <property type="protein sequence ID" value="CAD9470180.1"/>
    <property type="molecule type" value="Transcribed_RNA"/>
</dbReference>
<evidence type="ECO:0000313" key="8">
    <source>
        <dbReference type="EMBL" id="CAD9470176.1"/>
    </source>
</evidence>